<dbReference type="GO" id="GO:0030134">
    <property type="term" value="C:COPII-coated ER to Golgi transport vesicle"/>
    <property type="evidence" value="ECO:0007669"/>
    <property type="project" value="EnsemblFungi"/>
</dbReference>
<evidence type="ECO:0000259" key="10">
    <source>
        <dbReference type="PROSITE" id="PS50866"/>
    </source>
</evidence>
<evidence type="ECO:0000256" key="7">
    <source>
        <dbReference type="RuleBase" id="RU003827"/>
    </source>
</evidence>
<dbReference type="GO" id="GO:0006888">
    <property type="term" value="P:endoplasmic reticulum to Golgi vesicle-mediated transport"/>
    <property type="evidence" value="ECO:0007669"/>
    <property type="project" value="EnsemblFungi"/>
</dbReference>
<dbReference type="OrthoDB" id="759142at2759"/>
<dbReference type="InterPro" id="IPR015720">
    <property type="entry name" value="Emp24-like"/>
</dbReference>
<feature type="signal peptide" evidence="9">
    <location>
        <begin position="1"/>
        <end position="23"/>
    </location>
</feature>
<evidence type="ECO:0000313" key="12">
    <source>
        <dbReference type="Proteomes" id="UP000094336"/>
    </source>
</evidence>
<dbReference type="STRING" id="984486.A0A1E3QTT5"/>
<evidence type="ECO:0000256" key="9">
    <source>
        <dbReference type="SAM" id="SignalP"/>
    </source>
</evidence>
<dbReference type="Proteomes" id="UP000094336">
    <property type="component" value="Unassembled WGS sequence"/>
</dbReference>
<dbReference type="PANTHER" id="PTHR22811">
    <property type="entry name" value="TRANSMEMBRANE EMP24 DOMAIN-CONTAINING PROTEIN"/>
    <property type="match status" value="1"/>
</dbReference>
<dbReference type="RefSeq" id="XP_018986423.1">
    <property type="nucleotide sequence ID" value="XM_019130767.1"/>
</dbReference>
<dbReference type="Pfam" id="PF01105">
    <property type="entry name" value="EMP24_GP25L"/>
    <property type="match status" value="1"/>
</dbReference>
<gene>
    <name evidence="11" type="ORF">BABINDRAFT_170760</name>
</gene>
<protein>
    <recommendedName>
        <fullName evidence="10">GOLD domain-containing protein</fullName>
    </recommendedName>
</protein>
<feature type="transmembrane region" description="Helical" evidence="8">
    <location>
        <begin position="187"/>
        <end position="206"/>
    </location>
</feature>
<evidence type="ECO:0000256" key="6">
    <source>
        <dbReference type="ARBA" id="ARBA00023136"/>
    </source>
</evidence>
<sequence length="216" mass="24595">MKFSQCISFYLTLLVSFISSVTCLKFEIEAKEEGYKNTCIRDFVTEGQMVVVNINSSGSVGDGQTLNFFIVDSLGNQYKDKKDFAGKTRVAFTAHSSAAFDVCFNNVVGHHGPDNLFREIELDIESGSAARDWNAIQAAEKLKPVELELMRIEQLTNEITSELKYLQKREERMRDTNESTNERVQNFSTMVIVALVGLGAWNVYYLRNYFRSKHIL</sequence>
<organism evidence="11 12">
    <name type="scientific">Babjeviella inositovora NRRL Y-12698</name>
    <dbReference type="NCBI Taxonomy" id="984486"/>
    <lineage>
        <taxon>Eukaryota</taxon>
        <taxon>Fungi</taxon>
        <taxon>Dikarya</taxon>
        <taxon>Ascomycota</taxon>
        <taxon>Saccharomycotina</taxon>
        <taxon>Pichiomycetes</taxon>
        <taxon>Serinales incertae sedis</taxon>
        <taxon>Babjeviella</taxon>
    </lineage>
</organism>
<keyword evidence="3 7" id="KW-0812">Transmembrane</keyword>
<evidence type="ECO:0000313" key="11">
    <source>
        <dbReference type="EMBL" id="ODQ81095.1"/>
    </source>
</evidence>
<dbReference type="GeneID" id="30148620"/>
<reference evidence="12" key="1">
    <citation type="submission" date="2016-05" db="EMBL/GenBank/DDBJ databases">
        <title>Comparative genomics of biotechnologically important yeasts.</title>
        <authorList>
            <consortium name="DOE Joint Genome Institute"/>
            <person name="Riley R."/>
            <person name="Haridas S."/>
            <person name="Wolfe K.H."/>
            <person name="Lopes M.R."/>
            <person name="Hittinger C.T."/>
            <person name="Goker M."/>
            <person name="Salamov A."/>
            <person name="Wisecaver J."/>
            <person name="Long T.M."/>
            <person name="Aerts A.L."/>
            <person name="Barry K."/>
            <person name="Choi C."/>
            <person name="Clum A."/>
            <person name="Coughlan A.Y."/>
            <person name="Deshpande S."/>
            <person name="Douglass A.P."/>
            <person name="Hanson S.J."/>
            <person name="Klenk H.-P."/>
            <person name="Labutti K."/>
            <person name="Lapidus A."/>
            <person name="Lindquist E."/>
            <person name="Lipzen A."/>
            <person name="Meier-Kolthoff J.P."/>
            <person name="Ohm R.A."/>
            <person name="Otillar R.P."/>
            <person name="Pangilinan J."/>
            <person name="Peng Y."/>
            <person name="Rokas A."/>
            <person name="Rosa C.A."/>
            <person name="Scheuner C."/>
            <person name="Sibirny A.A."/>
            <person name="Slot J.C."/>
            <person name="Stielow J.B."/>
            <person name="Sun H."/>
            <person name="Kurtzman C.P."/>
            <person name="Blackwell M."/>
            <person name="Grigoriev I.V."/>
            <person name="Jeffries T.W."/>
        </authorList>
    </citation>
    <scope>NUCLEOTIDE SEQUENCE [LARGE SCALE GENOMIC DNA]</scope>
    <source>
        <strain evidence="12">NRRL Y-12698</strain>
    </source>
</reference>
<accession>A0A1E3QTT5</accession>
<proteinExistence type="inferred from homology"/>
<dbReference type="AlphaFoldDB" id="A0A1E3QTT5"/>
<dbReference type="GO" id="GO:0016020">
    <property type="term" value="C:membrane"/>
    <property type="evidence" value="ECO:0007669"/>
    <property type="project" value="UniProtKB-SubCell"/>
</dbReference>
<keyword evidence="6 8" id="KW-0472">Membrane</keyword>
<evidence type="ECO:0000256" key="8">
    <source>
        <dbReference type="SAM" id="Phobius"/>
    </source>
</evidence>
<evidence type="ECO:0000256" key="1">
    <source>
        <dbReference type="ARBA" id="ARBA00004479"/>
    </source>
</evidence>
<dbReference type="SMART" id="SM01190">
    <property type="entry name" value="EMP24_GP25L"/>
    <property type="match status" value="1"/>
</dbReference>
<name>A0A1E3QTT5_9ASCO</name>
<dbReference type="PROSITE" id="PS50866">
    <property type="entry name" value="GOLD"/>
    <property type="match status" value="1"/>
</dbReference>
<dbReference type="InterPro" id="IPR009038">
    <property type="entry name" value="GOLD_dom"/>
</dbReference>
<dbReference type="EMBL" id="KV454428">
    <property type="protein sequence ID" value="ODQ81095.1"/>
    <property type="molecule type" value="Genomic_DNA"/>
</dbReference>
<evidence type="ECO:0000256" key="5">
    <source>
        <dbReference type="ARBA" id="ARBA00022989"/>
    </source>
</evidence>
<keyword evidence="12" id="KW-1185">Reference proteome</keyword>
<keyword evidence="4 9" id="KW-0732">Signal</keyword>
<comment type="subcellular location">
    <subcellularLocation>
        <location evidence="1 7">Membrane</location>
        <topology evidence="1 7">Single-pass type I membrane protein</topology>
    </subcellularLocation>
</comment>
<feature type="domain" description="GOLD" evidence="10">
    <location>
        <begin position="37"/>
        <end position="126"/>
    </location>
</feature>
<keyword evidence="5 8" id="KW-1133">Transmembrane helix</keyword>
<feature type="chain" id="PRO_5009134382" description="GOLD domain-containing protein" evidence="9">
    <location>
        <begin position="24"/>
        <end position="216"/>
    </location>
</feature>
<comment type="similarity">
    <text evidence="2 7">Belongs to the EMP24/GP25L family.</text>
</comment>
<evidence type="ECO:0000256" key="3">
    <source>
        <dbReference type="ARBA" id="ARBA00022692"/>
    </source>
</evidence>
<evidence type="ECO:0000256" key="2">
    <source>
        <dbReference type="ARBA" id="ARBA00007104"/>
    </source>
</evidence>
<evidence type="ECO:0000256" key="4">
    <source>
        <dbReference type="ARBA" id="ARBA00022729"/>
    </source>
</evidence>